<comment type="caution">
    <text evidence="11">The sequence shown here is derived from an EMBL/GenBank/DDBJ whole genome shotgun (WGS) entry which is preliminary data.</text>
</comment>
<evidence type="ECO:0000256" key="3">
    <source>
        <dbReference type="ARBA" id="ARBA00022448"/>
    </source>
</evidence>
<comment type="similarity">
    <text evidence="2 7">Belongs to the major facilitator superfamily. Sugar transporter (TC 2.A.1.1) family.</text>
</comment>
<evidence type="ECO:0000256" key="2">
    <source>
        <dbReference type="ARBA" id="ARBA00010992"/>
    </source>
</evidence>
<evidence type="ECO:0000256" key="1">
    <source>
        <dbReference type="ARBA" id="ARBA00004141"/>
    </source>
</evidence>
<evidence type="ECO:0000256" key="9">
    <source>
        <dbReference type="SAM" id="Phobius"/>
    </source>
</evidence>
<feature type="domain" description="Major facilitator superfamily (MFS) profile" evidence="10">
    <location>
        <begin position="9"/>
        <end position="580"/>
    </location>
</feature>
<proteinExistence type="inferred from homology"/>
<dbReference type="Pfam" id="PF00083">
    <property type="entry name" value="Sugar_tr"/>
    <property type="match status" value="1"/>
</dbReference>
<comment type="subcellular location">
    <subcellularLocation>
        <location evidence="1">Membrane</location>
        <topology evidence="1">Multi-pass membrane protein</topology>
    </subcellularLocation>
</comment>
<evidence type="ECO:0000259" key="10">
    <source>
        <dbReference type="PROSITE" id="PS50850"/>
    </source>
</evidence>
<evidence type="ECO:0000256" key="8">
    <source>
        <dbReference type="SAM" id="MobiDB-lite"/>
    </source>
</evidence>
<keyword evidence="6 9" id="KW-0472">Membrane</keyword>
<dbReference type="GO" id="GO:0005351">
    <property type="term" value="F:carbohydrate:proton symporter activity"/>
    <property type="evidence" value="ECO:0007669"/>
    <property type="project" value="TreeGrafter"/>
</dbReference>
<feature type="transmembrane region" description="Helical" evidence="9">
    <location>
        <begin position="283"/>
        <end position="305"/>
    </location>
</feature>
<feature type="compositionally biased region" description="Polar residues" evidence="8">
    <location>
        <begin position="491"/>
        <end position="506"/>
    </location>
</feature>
<evidence type="ECO:0000256" key="4">
    <source>
        <dbReference type="ARBA" id="ARBA00022692"/>
    </source>
</evidence>
<feature type="transmembrane region" description="Helical" evidence="9">
    <location>
        <begin position="161"/>
        <end position="183"/>
    </location>
</feature>
<dbReference type="Proteomes" id="UP000616885">
    <property type="component" value="Unassembled WGS sequence"/>
</dbReference>
<feature type="transmembrane region" description="Helical" evidence="9">
    <location>
        <begin position="350"/>
        <end position="371"/>
    </location>
</feature>
<dbReference type="InterPro" id="IPR050360">
    <property type="entry name" value="MFS_Sugar_Transporters"/>
</dbReference>
<dbReference type="PANTHER" id="PTHR48022:SF7">
    <property type="entry name" value="MAJOR FACILITATOR SUPERFAMILY (MFS) PROFILE DOMAIN-CONTAINING PROTEIN-RELATED"/>
    <property type="match status" value="1"/>
</dbReference>
<evidence type="ECO:0000256" key="7">
    <source>
        <dbReference type="RuleBase" id="RU003346"/>
    </source>
</evidence>
<feature type="transmembrane region" description="Helical" evidence="9">
    <location>
        <begin position="195"/>
        <end position="214"/>
    </location>
</feature>
<gene>
    <name evidence="11" type="ORF">IM811_016803</name>
</gene>
<dbReference type="SUPFAM" id="SSF103473">
    <property type="entry name" value="MFS general substrate transporter"/>
    <property type="match status" value="1"/>
</dbReference>
<evidence type="ECO:0000256" key="5">
    <source>
        <dbReference type="ARBA" id="ARBA00022989"/>
    </source>
</evidence>
<evidence type="ECO:0000313" key="12">
    <source>
        <dbReference type="Proteomes" id="UP000616885"/>
    </source>
</evidence>
<evidence type="ECO:0000313" key="11">
    <source>
        <dbReference type="EMBL" id="KAF9749008.1"/>
    </source>
</evidence>
<dbReference type="PANTHER" id="PTHR48022">
    <property type="entry name" value="PLASTIDIC GLUCOSE TRANSPORTER 4"/>
    <property type="match status" value="1"/>
</dbReference>
<dbReference type="PROSITE" id="PS50850">
    <property type="entry name" value="MFS"/>
    <property type="match status" value="1"/>
</dbReference>
<dbReference type="InterPro" id="IPR036259">
    <property type="entry name" value="MFS_trans_sf"/>
</dbReference>
<feature type="transmembrane region" description="Helical" evidence="9">
    <location>
        <begin position="6"/>
        <end position="24"/>
    </location>
</feature>
<keyword evidence="4 9" id="KW-0812">Transmembrane</keyword>
<keyword evidence="5 9" id="KW-1133">Transmembrane helix</keyword>
<dbReference type="PRINTS" id="PR00171">
    <property type="entry name" value="SUGRTRNSPORT"/>
</dbReference>
<organism evidence="11 12">
    <name type="scientific">Bionectria ochroleuca</name>
    <name type="common">Gliocladium roseum</name>
    <dbReference type="NCBI Taxonomy" id="29856"/>
    <lineage>
        <taxon>Eukaryota</taxon>
        <taxon>Fungi</taxon>
        <taxon>Dikarya</taxon>
        <taxon>Ascomycota</taxon>
        <taxon>Pezizomycotina</taxon>
        <taxon>Sordariomycetes</taxon>
        <taxon>Hypocreomycetidae</taxon>
        <taxon>Hypocreales</taxon>
        <taxon>Bionectriaceae</taxon>
        <taxon>Clonostachys</taxon>
    </lineage>
</organism>
<feature type="region of interest" description="Disordered" evidence="8">
    <location>
        <begin position="487"/>
        <end position="549"/>
    </location>
</feature>
<dbReference type="InterPro" id="IPR003663">
    <property type="entry name" value="Sugar/inositol_transpt"/>
</dbReference>
<dbReference type="Gene3D" id="1.20.1250.20">
    <property type="entry name" value="MFS general substrate transporter like domains"/>
    <property type="match status" value="1"/>
</dbReference>
<sequence>MAIGNIYVISGVAVVGGALFGFDISSLSAQLAMQSYLCYFNQGPNGPPPEFEANDEKKCSGPESLVQGGITAAMSAGSWAGALVSGFLSDWLGRKYAIMTGCVIWMIGSAIICSSQNIPQLAIGRMINGFCVGIESAQVPVYIAEIAKPSMRGRLIGFQQWAITWGILIMYYISYGCSFIGGGDYDTYKTASWRIPWGLQMLPAVFLFFMMMLLPESPRWLARKDRWEDCHSVLTLVHGNGDPNHPFVNQELQEIKEMCEFERQHSDATYLDLFKPRMIHRTVTALFTQIWSQLTGMNVMMYYIANIFTMAGYTGNAVLLASSIQYVINVFMTIPALLWMDRWGRRNTMLVGATFMGIWMFVGAGILANYGRVIPGGIGGVAAQSMEVSGAPAKALIASVYLFVASFAPTWGPASWTYPRSCSPSIFVERVLPCRPLVTGLSTPPWACSFPRPLPTSSGRHTSSLASSTFACGSMCSSSSQRQVAILSRRSAASSKTPAESHTSAHQLGRQRWPPQLLEEPRRVTWRPSTVRRRRTSSPSRAQKLPRPALLRGSKRGCRWIWFAGAHEIVGATRETQWGL</sequence>
<keyword evidence="3 7" id="KW-0813">Transport</keyword>
<dbReference type="InterPro" id="IPR020846">
    <property type="entry name" value="MFS_dom"/>
</dbReference>
<name>A0A8H7KEK2_BIOOC</name>
<dbReference type="PROSITE" id="PS00217">
    <property type="entry name" value="SUGAR_TRANSPORT_2"/>
    <property type="match status" value="1"/>
</dbReference>
<reference evidence="11" key="1">
    <citation type="submission" date="2020-10" db="EMBL/GenBank/DDBJ databases">
        <title>High-Quality Genome Resource of Clonostachys rosea strain S41 by Oxford Nanopore Long-Read Sequencing.</title>
        <authorList>
            <person name="Wang H."/>
        </authorList>
    </citation>
    <scope>NUCLEOTIDE SEQUENCE</scope>
    <source>
        <strain evidence="11">S41</strain>
    </source>
</reference>
<evidence type="ECO:0000256" key="6">
    <source>
        <dbReference type="ARBA" id="ARBA00023136"/>
    </source>
</evidence>
<dbReference type="EMBL" id="JADCTT010000008">
    <property type="protein sequence ID" value="KAF9749008.1"/>
    <property type="molecule type" value="Genomic_DNA"/>
</dbReference>
<feature type="transmembrane region" description="Helical" evidence="9">
    <location>
        <begin position="96"/>
        <end position="115"/>
    </location>
</feature>
<feature type="transmembrane region" description="Helical" evidence="9">
    <location>
        <begin position="317"/>
        <end position="338"/>
    </location>
</feature>
<dbReference type="AlphaFoldDB" id="A0A8H7KEK2"/>
<accession>A0A8H7KEK2</accession>
<dbReference type="InterPro" id="IPR005829">
    <property type="entry name" value="Sugar_transporter_CS"/>
</dbReference>
<dbReference type="NCBIfam" id="TIGR00879">
    <property type="entry name" value="SP"/>
    <property type="match status" value="1"/>
</dbReference>
<protein>
    <recommendedName>
        <fullName evidence="10">Major facilitator superfamily (MFS) profile domain-containing protein</fullName>
    </recommendedName>
</protein>
<dbReference type="GO" id="GO:0016020">
    <property type="term" value="C:membrane"/>
    <property type="evidence" value="ECO:0007669"/>
    <property type="project" value="UniProtKB-SubCell"/>
</dbReference>
<dbReference type="InterPro" id="IPR005828">
    <property type="entry name" value="MFS_sugar_transport-like"/>
</dbReference>
<dbReference type="PROSITE" id="PS00216">
    <property type="entry name" value="SUGAR_TRANSPORT_1"/>
    <property type="match status" value="2"/>
</dbReference>